<proteinExistence type="predicted"/>
<dbReference type="RefSeq" id="WP_183653520.1">
    <property type="nucleotide sequence ID" value="NZ_BAAAXX010000178.1"/>
</dbReference>
<dbReference type="EMBL" id="JACIBV010000001">
    <property type="protein sequence ID" value="MBB3729775.1"/>
    <property type="molecule type" value="Genomic_DNA"/>
</dbReference>
<dbReference type="AlphaFoldDB" id="A0A7W5VE34"/>
<reference evidence="2 3" key="1">
    <citation type="submission" date="2020-08" db="EMBL/GenBank/DDBJ databases">
        <title>Sequencing the genomes of 1000 actinobacteria strains.</title>
        <authorList>
            <person name="Klenk H.-P."/>
        </authorList>
    </citation>
    <scope>NUCLEOTIDE SEQUENCE [LARGE SCALE GENOMIC DNA]</scope>
    <source>
        <strain evidence="2 3">DSM 44320</strain>
    </source>
</reference>
<keyword evidence="3" id="KW-1185">Reference proteome</keyword>
<gene>
    <name evidence="2" type="ORF">FHR33_005635</name>
</gene>
<dbReference type="Proteomes" id="UP000579945">
    <property type="component" value="Unassembled WGS sequence"/>
</dbReference>
<evidence type="ECO:0000313" key="3">
    <source>
        <dbReference type="Proteomes" id="UP000579945"/>
    </source>
</evidence>
<protein>
    <submittedName>
        <fullName evidence="2">Uncharacterized protein</fullName>
    </submittedName>
</protein>
<accession>A0A7W5VE34</accession>
<dbReference type="GeneID" id="95391953"/>
<evidence type="ECO:0000313" key="2">
    <source>
        <dbReference type="EMBL" id="MBB3729775.1"/>
    </source>
</evidence>
<feature type="region of interest" description="Disordered" evidence="1">
    <location>
        <begin position="1"/>
        <end position="58"/>
    </location>
</feature>
<evidence type="ECO:0000256" key="1">
    <source>
        <dbReference type="SAM" id="MobiDB-lite"/>
    </source>
</evidence>
<organism evidence="2 3">
    <name type="scientific">Nonomuraea dietziae</name>
    <dbReference type="NCBI Taxonomy" id="65515"/>
    <lineage>
        <taxon>Bacteria</taxon>
        <taxon>Bacillati</taxon>
        <taxon>Actinomycetota</taxon>
        <taxon>Actinomycetes</taxon>
        <taxon>Streptosporangiales</taxon>
        <taxon>Streptosporangiaceae</taxon>
        <taxon>Nonomuraea</taxon>
    </lineage>
</organism>
<name>A0A7W5VE34_9ACTN</name>
<sequence length="69" mass="7569">MRLRHPGRTGPARTTERRARAGRRISVPPMDLPGQEPVDDPAQTQPREPAAEPSPEFVDELRLRCAGGG</sequence>
<comment type="caution">
    <text evidence="2">The sequence shown here is derived from an EMBL/GenBank/DDBJ whole genome shotgun (WGS) entry which is preliminary data.</text>
</comment>